<dbReference type="EMBL" id="LJFO01000013">
    <property type="protein sequence ID" value="KPG06396.1"/>
    <property type="molecule type" value="Genomic_DNA"/>
</dbReference>
<dbReference type="STRING" id="83262.BAB75_06310"/>
<evidence type="ECO:0000313" key="2">
    <source>
        <dbReference type="EMBL" id="KPG34902.1"/>
    </source>
</evidence>
<dbReference type="Proteomes" id="UP000037843">
    <property type="component" value="Unassembled WGS sequence"/>
</dbReference>
<dbReference type="Proteomes" id="UP000037962">
    <property type="component" value="Unassembled WGS sequence"/>
</dbReference>
<dbReference type="PATRIC" id="fig|83262.10.peg.2018"/>
<dbReference type="Proteomes" id="UP000186919">
    <property type="component" value="Unassembled WGS sequence"/>
</dbReference>
<evidence type="ECO:0000313" key="1">
    <source>
        <dbReference type="EMBL" id="KPG06396.1"/>
    </source>
</evidence>
<name>A0A0N0KP62_9MYCO</name>
<evidence type="ECO:0000313" key="6">
    <source>
        <dbReference type="Proteomes" id="UP000186919"/>
    </source>
</evidence>
<comment type="caution">
    <text evidence="1">The sequence shown here is derived from an EMBL/GenBank/DDBJ whole genome shotgun (WGS) entry which is preliminary data.</text>
</comment>
<evidence type="ECO:0000313" key="5">
    <source>
        <dbReference type="Proteomes" id="UP000037962"/>
    </source>
</evidence>
<protein>
    <submittedName>
        <fullName evidence="1">Uncharacterized protein</fullName>
    </submittedName>
</protein>
<gene>
    <name evidence="1" type="ORF">AN908_21640</name>
    <name evidence="2" type="ORF">AN912_09670</name>
    <name evidence="3" type="ORF">AWB85_25255</name>
</gene>
<evidence type="ECO:0000313" key="3">
    <source>
        <dbReference type="EMBL" id="OAT68412.1"/>
    </source>
</evidence>
<dbReference type="AlphaFoldDB" id="A0A0N0KP62"/>
<reference evidence="4 5" key="1">
    <citation type="submission" date="2015-09" db="EMBL/GenBank/DDBJ databases">
        <title>Genome Sequences of Mycobacterium immunogenum Isolates, Recuperated from a Chloraminated Drinking Water Distribution System Simulator Subjected to Episodes of Nitrification.</title>
        <authorList>
            <person name="Gomez-Alvarez V."/>
            <person name="Revetta R.P."/>
        </authorList>
    </citation>
    <scope>NUCLEOTIDE SEQUENCE [LARGE SCALE GENOMIC DNA]</scope>
    <source>
        <strain evidence="1 4">H008</strain>
        <strain evidence="2 5">H076</strain>
    </source>
</reference>
<dbReference type="EMBL" id="LJFS01000009">
    <property type="protein sequence ID" value="KPG34902.1"/>
    <property type="molecule type" value="Genomic_DNA"/>
</dbReference>
<accession>A0A0N0KP62</accession>
<reference evidence="3 6" key="2">
    <citation type="submission" date="2016-01" db="EMBL/GenBank/DDBJ databases">
        <title>Mycobacterium immunogenum strain CD11_6 genome sequencing and assembly.</title>
        <authorList>
            <person name="Kaur G."/>
            <person name="Nair G.R."/>
            <person name="Mayilraj S."/>
        </authorList>
    </citation>
    <scope>NUCLEOTIDE SEQUENCE [LARGE SCALE GENOMIC DNA]</scope>
    <source>
        <strain evidence="3 6">CD11-6</strain>
    </source>
</reference>
<evidence type="ECO:0000313" key="4">
    <source>
        <dbReference type="Proteomes" id="UP000037843"/>
    </source>
</evidence>
<proteinExistence type="predicted"/>
<organism evidence="1 4">
    <name type="scientific">Mycobacteroides immunogenum</name>
    <dbReference type="NCBI Taxonomy" id="83262"/>
    <lineage>
        <taxon>Bacteria</taxon>
        <taxon>Bacillati</taxon>
        <taxon>Actinomycetota</taxon>
        <taxon>Actinomycetes</taxon>
        <taxon>Mycobacteriales</taxon>
        <taxon>Mycobacteriaceae</taxon>
        <taxon>Mycobacteroides</taxon>
    </lineage>
</organism>
<keyword evidence="5" id="KW-1185">Reference proteome</keyword>
<sequence length="110" mass="12472">MRSPIPANEEVARAVRKNYLEIHDALQKPMTPAGDTVDMTYLQLVVDACAWTLALRGYEQNTDRVWLRRLADGTYAFLNEPDPPQSGELNPSELWTVTPKVTIEDEEPTE</sequence>
<dbReference type="EMBL" id="LQYE01000019">
    <property type="protein sequence ID" value="OAT68412.1"/>
    <property type="molecule type" value="Genomic_DNA"/>
</dbReference>
<dbReference type="KEGG" id="miz:BAB75_06310"/>
<dbReference type="GeneID" id="45763510"/>
<dbReference type="RefSeq" id="WP_043079682.1">
    <property type="nucleotide sequence ID" value="NZ_CP011530.1"/>
</dbReference>